<evidence type="ECO:0000256" key="1">
    <source>
        <dbReference type="ARBA" id="ARBA00004141"/>
    </source>
</evidence>
<feature type="transmembrane region" description="Helical" evidence="19">
    <location>
        <begin position="79"/>
        <end position="96"/>
    </location>
</feature>
<dbReference type="GO" id="GO:0005886">
    <property type="term" value="C:plasma membrane"/>
    <property type="evidence" value="ECO:0007669"/>
    <property type="project" value="TreeGrafter"/>
</dbReference>
<comment type="subcellular location">
    <subcellularLocation>
        <location evidence="1">Membrane</location>
        <topology evidence="1">Multi-pass membrane protein</topology>
    </subcellularLocation>
</comment>
<evidence type="ECO:0000256" key="9">
    <source>
        <dbReference type="ARBA" id="ARBA00023136"/>
    </source>
</evidence>
<comment type="catalytic activity">
    <reaction evidence="16">
        <text>[GlcNAc-(1-&gt;4)-Mur2Ac(oyl-L-Ala-gamma-D-Glu-L-Lys-D-Ala-D-Ala)](n)-di-trans,octa-cis-undecaprenyl diphosphate + beta-D-GlcNAc-(1-&gt;4)-Mur2Ac(oyl-L-Ala-gamma-D-Glu-L-Lys-D-Ala-D-Ala)-di-trans,octa-cis-undecaprenyl diphosphate = [GlcNAc-(1-&gt;4)-Mur2Ac(oyl-L-Ala-gamma-D-Glu-L-Lys-D-Ala-D-Ala)](n+1)-di-trans,octa-cis-undecaprenyl diphosphate + di-trans,octa-cis-undecaprenyl diphosphate + H(+)</text>
        <dbReference type="Rhea" id="RHEA:23708"/>
        <dbReference type="Rhea" id="RHEA-COMP:9602"/>
        <dbReference type="Rhea" id="RHEA-COMP:9603"/>
        <dbReference type="ChEBI" id="CHEBI:15378"/>
        <dbReference type="ChEBI" id="CHEBI:58405"/>
        <dbReference type="ChEBI" id="CHEBI:60033"/>
        <dbReference type="ChEBI" id="CHEBI:78435"/>
        <dbReference type="EC" id="2.4.99.28"/>
    </reaction>
</comment>
<evidence type="ECO:0000256" key="18">
    <source>
        <dbReference type="SAM" id="MobiDB-lite"/>
    </source>
</evidence>
<protein>
    <recommendedName>
        <fullName evidence="13">Probable peptidoglycan glycosyltransferase FtsW</fullName>
        <ecNumber evidence="15">2.4.99.28</ecNumber>
    </recommendedName>
    <alternativeName>
        <fullName evidence="14">Cell division protein FtsW</fullName>
    </alternativeName>
    <alternativeName>
        <fullName evidence="11">Cell wall polymerase</fullName>
    </alternativeName>
    <alternativeName>
        <fullName evidence="10">Peptidoglycan polymerase</fullName>
    </alternativeName>
</protein>
<dbReference type="AlphaFoldDB" id="A0A1D8B0V4"/>
<dbReference type="InterPro" id="IPR018365">
    <property type="entry name" value="Cell_cycle_FtsW-rel_CS"/>
</dbReference>
<feature type="transmembrane region" description="Helical" evidence="19">
    <location>
        <begin position="221"/>
        <end position="237"/>
    </location>
</feature>
<evidence type="ECO:0000256" key="16">
    <source>
        <dbReference type="ARBA" id="ARBA00049902"/>
    </source>
</evidence>
<keyword evidence="20" id="KW-0131">Cell cycle</keyword>
<name>A0A1D8B0V4_9ACTO</name>
<keyword evidence="5 19" id="KW-0812">Transmembrane</keyword>
<dbReference type="PANTHER" id="PTHR30474:SF2">
    <property type="entry name" value="PEPTIDOGLYCAN GLYCOSYLTRANSFERASE FTSW-RELATED"/>
    <property type="match status" value="1"/>
</dbReference>
<keyword evidence="6" id="KW-0133">Cell shape</keyword>
<dbReference type="GO" id="GO:0015648">
    <property type="term" value="F:lipid-linked peptidoglycan transporter activity"/>
    <property type="evidence" value="ECO:0007669"/>
    <property type="project" value="TreeGrafter"/>
</dbReference>
<evidence type="ECO:0000256" key="10">
    <source>
        <dbReference type="ARBA" id="ARBA00032370"/>
    </source>
</evidence>
<accession>A0A1D8B0V4</accession>
<evidence type="ECO:0000256" key="19">
    <source>
        <dbReference type="SAM" id="Phobius"/>
    </source>
</evidence>
<dbReference type="GO" id="GO:0051301">
    <property type="term" value="P:cell division"/>
    <property type="evidence" value="ECO:0007669"/>
    <property type="project" value="UniProtKB-KW"/>
</dbReference>
<evidence type="ECO:0000256" key="7">
    <source>
        <dbReference type="ARBA" id="ARBA00022984"/>
    </source>
</evidence>
<feature type="transmembrane region" description="Helical" evidence="19">
    <location>
        <begin position="40"/>
        <end position="59"/>
    </location>
</feature>
<dbReference type="PROSITE" id="PS00428">
    <property type="entry name" value="FTSW_RODA_SPOVE"/>
    <property type="match status" value="1"/>
</dbReference>
<proteinExistence type="inferred from homology"/>
<keyword evidence="20" id="KW-0132">Cell division</keyword>
<evidence type="ECO:0000256" key="14">
    <source>
        <dbReference type="ARBA" id="ARBA00041418"/>
    </source>
</evidence>
<dbReference type="GO" id="GO:0032153">
    <property type="term" value="C:cell division site"/>
    <property type="evidence" value="ECO:0007669"/>
    <property type="project" value="TreeGrafter"/>
</dbReference>
<evidence type="ECO:0000256" key="15">
    <source>
        <dbReference type="ARBA" id="ARBA00044770"/>
    </source>
</evidence>
<comment type="pathway">
    <text evidence="2">Cell wall biogenesis; peptidoglycan biosynthesis.</text>
</comment>
<feature type="transmembrane region" description="Helical" evidence="19">
    <location>
        <begin position="299"/>
        <end position="326"/>
    </location>
</feature>
<feature type="transmembrane region" description="Helical" evidence="19">
    <location>
        <begin position="199"/>
        <end position="216"/>
    </location>
</feature>
<dbReference type="InterPro" id="IPR001182">
    <property type="entry name" value="FtsW/RodA"/>
</dbReference>
<feature type="region of interest" description="Disordered" evidence="18">
    <location>
        <begin position="406"/>
        <end position="427"/>
    </location>
</feature>
<keyword evidence="7" id="KW-0573">Peptidoglycan synthesis</keyword>
<feature type="transmembrane region" description="Helical" evidence="19">
    <location>
        <begin position="338"/>
        <end position="362"/>
    </location>
</feature>
<evidence type="ECO:0000256" key="3">
    <source>
        <dbReference type="ARBA" id="ARBA00022676"/>
    </source>
</evidence>
<keyword evidence="21" id="KW-1185">Reference proteome</keyword>
<dbReference type="KEGG" id="phon:BH719_01960"/>
<organism evidence="20 21">
    <name type="scientific">Pauljensenia hongkongensis</name>
    <dbReference type="NCBI Taxonomy" id="178339"/>
    <lineage>
        <taxon>Bacteria</taxon>
        <taxon>Bacillati</taxon>
        <taxon>Actinomycetota</taxon>
        <taxon>Actinomycetes</taxon>
        <taxon>Actinomycetales</taxon>
        <taxon>Actinomycetaceae</taxon>
        <taxon>Pauljensenia</taxon>
    </lineage>
</organism>
<dbReference type="GO" id="GO:0008360">
    <property type="term" value="P:regulation of cell shape"/>
    <property type="evidence" value="ECO:0007669"/>
    <property type="project" value="UniProtKB-KW"/>
</dbReference>
<feature type="compositionally biased region" description="Basic and acidic residues" evidence="18">
    <location>
        <begin position="407"/>
        <end position="419"/>
    </location>
</feature>
<dbReference type="EC" id="2.4.99.28" evidence="15"/>
<evidence type="ECO:0000256" key="5">
    <source>
        <dbReference type="ARBA" id="ARBA00022692"/>
    </source>
</evidence>
<dbReference type="EMBL" id="CP017298">
    <property type="protein sequence ID" value="AOS46785.1"/>
    <property type="molecule type" value="Genomic_DNA"/>
</dbReference>
<comment type="function">
    <text evidence="17">Peptidoglycan polymerase that is essential for cell division.</text>
</comment>
<gene>
    <name evidence="20" type="ORF">BH719_01960</name>
</gene>
<keyword evidence="3" id="KW-0328">Glycosyltransferase</keyword>
<evidence type="ECO:0000256" key="17">
    <source>
        <dbReference type="ARBA" id="ARBA00049966"/>
    </source>
</evidence>
<feature type="transmembrane region" description="Helical" evidence="19">
    <location>
        <begin position="374"/>
        <end position="396"/>
    </location>
</feature>
<evidence type="ECO:0000256" key="12">
    <source>
        <dbReference type="ARBA" id="ARBA00038053"/>
    </source>
</evidence>
<dbReference type="Pfam" id="PF01098">
    <property type="entry name" value="FTSW_RODA_SPOVE"/>
    <property type="match status" value="1"/>
</dbReference>
<dbReference type="GO" id="GO:0009252">
    <property type="term" value="P:peptidoglycan biosynthetic process"/>
    <property type="evidence" value="ECO:0007669"/>
    <property type="project" value="UniProtKB-KW"/>
</dbReference>
<evidence type="ECO:0000256" key="6">
    <source>
        <dbReference type="ARBA" id="ARBA00022960"/>
    </source>
</evidence>
<feature type="transmembrane region" description="Helical" evidence="19">
    <location>
        <begin position="103"/>
        <end position="123"/>
    </location>
</feature>
<evidence type="ECO:0000313" key="20">
    <source>
        <dbReference type="EMBL" id="AOS46785.1"/>
    </source>
</evidence>
<comment type="similarity">
    <text evidence="12">Belongs to the SEDS family. FtsW subfamily.</text>
</comment>
<evidence type="ECO:0000256" key="4">
    <source>
        <dbReference type="ARBA" id="ARBA00022679"/>
    </source>
</evidence>
<dbReference type="GO" id="GO:0008955">
    <property type="term" value="F:peptidoglycan glycosyltransferase activity"/>
    <property type="evidence" value="ECO:0007669"/>
    <property type="project" value="UniProtKB-EC"/>
</dbReference>
<evidence type="ECO:0000256" key="13">
    <source>
        <dbReference type="ARBA" id="ARBA00041185"/>
    </source>
</evidence>
<dbReference type="STRING" id="178339.BH719_01960"/>
<evidence type="ECO:0000256" key="8">
    <source>
        <dbReference type="ARBA" id="ARBA00022989"/>
    </source>
</evidence>
<evidence type="ECO:0000313" key="21">
    <source>
        <dbReference type="Proteomes" id="UP000095214"/>
    </source>
</evidence>
<evidence type="ECO:0000256" key="11">
    <source>
        <dbReference type="ARBA" id="ARBA00033270"/>
    </source>
</evidence>
<reference evidence="20 21" key="1">
    <citation type="submission" date="2016-09" db="EMBL/GenBank/DDBJ databases">
        <title>Complete genome sequence of Actinomyces hongkongensis HKU8.</title>
        <authorList>
            <person name="Gao Y.-X."/>
            <person name="Zhou Y.-Y."/>
            <person name="Xie Y."/>
            <person name="Wang M."/>
            <person name="Wang S.-J."/>
            <person name="Shen S.-G."/>
        </authorList>
    </citation>
    <scope>NUCLEOTIDE SEQUENCE [LARGE SCALE GENOMIC DNA]</scope>
    <source>
        <strain evidence="20 21">HKU8</strain>
    </source>
</reference>
<dbReference type="RefSeq" id="WP_050790608.1">
    <property type="nucleotide sequence ID" value="NZ_CP017298.1"/>
</dbReference>
<sequence>MSARGAQRGTGAERRWRIGARELPRIRFGSGQVHEDNPAVTYYLIVLPTLVLVFLGMVMGFSAQTVTNIARGNNPYLEYVKPAIIIVVAVIVAMAASRVPRNWWYVAAIPMFAVSVVFQALVLSPLGMAQGGNANWVRLPGGFTAQPSELLKLALIILLAQLLERHQGRLGDLRTMAKCAAVPMLIALGAVMLGRDMGTAMVVFAAAVGALFIAGLPKKWFAVLGALAGAAAVWLVMSNPTRIRRILAVLPGTAGERDLSAPEQIDHSLWALGSGGLTGLGVGASREKWNYLQAAHTDFILAIIGEELGLGGTLLVLVCVGALVTGMMRVCRNAQDPFVAVAAGGTATWIGAQTVINVLSVTGMGPVIGVPLPLVSYGGSSFLFTALAVGVVASFARAGAGMSMVGRPDEASAGRDPRVAPKKRSAR</sequence>
<evidence type="ECO:0000256" key="2">
    <source>
        <dbReference type="ARBA" id="ARBA00004752"/>
    </source>
</evidence>
<keyword evidence="9 19" id="KW-0472">Membrane</keyword>
<dbReference type="PANTHER" id="PTHR30474">
    <property type="entry name" value="CELL CYCLE PROTEIN"/>
    <property type="match status" value="1"/>
</dbReference>
<dbReference type="Proteomes" id="UP000095214">
    <property type="component" value="Chromosome"/>
</dbReference>
<keyword evidence="8 19" id="KW-1133">Transmembrane helix</keyword>
<keyword evidence="4" id="KW-0808">Transferase</keyword>